<feature type="domain" description="Antirepressor protein C-terminal" evidence="1">
    <location>
        <begin position="3"/>
        <end position="88"/>
    </location>
</feature>
<reference evidence="2 3" key="1">
    <citation type="submission" date="2024-08" db="EMBL/GenBank/DDBJ databases">
        <authorList>
            <person name="Ishaq N."/>
        </authorList>
    </citation>
    <scope>NUCLEOTIDE SEQUENCE [LARGE SCALE GENOMIC DNA]</scope>
    <source>
        <strain evidence="2 3">JCM 30400</strain>
    </source>
</reference>
<name>A0ABV4NR11_9GAMM</name>
<dbReference type="EMBL" id="JBGMEL010000013">
    <property type="protein sequence ID" value="MFA0791665.1"/>
    <property type="molecule type" value="Genomic_DNA"/>
</dbReference>
<evidence type="ECO:0000313" key="3">
    <source>
        <dbReference type="Proteomes" id="UP001569414"/>
    </source>
</evidence>
<organism evidence="2 3">
    <name type="scientific">Microbulbifer echini</name>
    <dbReference type="NCBI Taxonomy" id="1529067"/>
    <lineage>
        <taxon>Bacteria</taxon>
        <taxon>Pseudomonadati</taxon>
        <taxon>Pseudomonadota</taxon>
        <taxon>Gammaproteobacteria</taxon>
        <taxon>Cellvibrionales</taxon>
        <taxon>Microbulbiferaceae</taxon>
        <taxon>Microbulbifer</taxon>
    </lineage>
</organism>
<accession>A0ABV4NR11</accession>
<evidence type="ECO:0000259" key="1">
    <source>
        <dbReference type="Pfam" id="PF03374"/>
    </source>
</evidence>
<dbReference type="RefSeq" id="WP_371844164.1">
    <property type="nucleotide sequence ID" value="NZ_JBGMEL010000013.1"/>
</dbReference>
<comment type="caution">
    <text evidence="2">The sequence shown here is derived from an EMBL/GenBank/DDBJ whole genome shotgun (WGS) entry which is preliminary data.</text>
</comment>
<protein>
    <submittedName>
        <fullName evidence="2">Phage antirepressor KilAC domain-containing protein</fullName>
    </submittedName>
</protein>
<dbReference type="Proteomes" id="UP001569414">
    <property type="component" value="Unassembled WGS sequence"/>
</dbReference>
<sequence length="98" mass="11304">MKKEKTFTVTQASRTLEIGRNNLLKLLRDNDLLHSREPMRNTPTKHAVSQQLLVAEAAEYLRGPVKVQYITAKVTAKGMVWIRDLIEKQTAPRYISQR</sequence>
<dbReference type="Pfam" id="PF03374">
    <property type="entry name" value="ANT"/>
    <property type="match status" value="1"/>
</dbReference>
<proteinExistence type="predicted"/>
<evidence type="ECO:0000313" key="2">
    <source>
        <dbReference type="EMBL" id="MFA0791665.1"/>
    </source>
</evidence>
<keyword evidence="3" id="KW-1185">Reference proteome</keyword>
<gene>
    <name evidence="2" type="ORF">ACCI51_14005</name>
</gene>
<dbReference type="InterPro" id="IPR005039">
    <property type="entry name" value="Ant_C"/>
</dbReference>